<gene>
    <name evidence="1" type="ORF">PGRAT_26800</name>
</gene>
<evidence type="ECO:0000313" key="1">
    <source>
        <dbReference type="EMBL" id="AIQ70830.1"/>
    </source>
</evidence>
<dbReference type="HOGENOM" id="CLU_2424131_0_0_9"/>
<evidence type="ECO:0000313" key="2">
    <source>
        <dbReference type="Proteomes" id="UP000029500"/>
    </source>
</evidence>
<proteinExistence type="predicted"/>
<dbReference type="KEGG" id="pgm:PGRAT_26800"/>
<sequence>MMNLQDRFRIYPLWRQRKLSVLDGIRQQSKGFASRRDPWTGEIHPRFKCGRNRRNFSKRFSKKRLSPVTAEYPGDIMLGNVNVYPRRIPEG</sequence>
<name>A0A089MEN4_9BACL</name>
<keyword evidence="2" id="KW-1185">Reference proteome</keyword>
<dbReference type="Proteomes" id="UP000029500">
    <property type="component" value="Chromosome"/>
</dbReference>
<dbReference type="EMBL" id="CP009287">
    <property type="protein sequence ID" value="AIQ70830.1"/>
    <property type="molecule type" value="Genomic_DNA"/>
</dbReference>
<reference evidence="1 2" key="1">
    <citation type="submission" date="2014-08" db="EMBL/GenBank/DDBJ databases">
        <title>Comparative genomics of the Paenibacillus odorifer group.</title>
        <authorList>
            <person name="den Bakker H.C."/>
            <person name="Tsai Y.-C."/>
            <person name="Martin N."/>
            <person name="Korlach J."/>
            <person name="Wiedmann M."/>
        </authorList>
    </citation>
    <scope>NUCLEOTIDE SEQUENCE [LARGE SCALE GENOMIC DNA]</scope>
    <source>
        <strain evidence="1 2">DSM 15220</strain>
    </source>
</reference>
<accession>A0A089MEN4</accession>
<organism evidence="1 2">
    <name type="scientific">Paenibacillus graminis</name>
    <dbReference type="NCBI Taxonomy" id="189425"/>
    <lineage>
        <taxon>Bacteria</taxon>
        <taxon>Bacillati</taxon>
        <taxon>Bacillota</taxon>
        <taxon>Bacilli</taxon>
        <taxon>Bacillales</taxon>
        <taxon>Paenibacillaceae</taxon>
        <taxon>Paenibacillus</taxon>
    </lineage>
</organism>
<dbReference type="STRING" id="189425.PGRAT_26800"/>
<protein>
    <submittedName>
        <fullName evidence="1">Uncharacterized protein</fullName>
    </submittedName>
</protein>
<dbReference type="AlphaFoldDB" id="A0A089MEN4"/>